<dbReference type="Proteomes" id="UP001331561">
    <property type="component" value="Unassembled WGS sequence"/>
</dbReference>
<dbReference type="NCBIfam" id="NF009206">
    <property type="entry name" value="PRK12555.1"/>
    <property type="match status" value="1"/>
</dbReference>
<evidence type="ECO:0000256" key="6">
    <source>
        <dbReference type="HAMAP-Rule" id="MF_00099"/>
    </source>
</evidence>
<dbReference type="SUPFAM" id="SSF52738">
    <property type="entry name" value="Methylesterase CheB, C-terminal domain"/>
    <property type="match status" value="1"/>
</dbReference>
<dbReference type="SUPFAM" id="SSF52172">
    <property type="entry name" value="CheY-like"/>
    <property type="match status" value="1"/>
</dbReference>
<feature type="active site" evidence="6 7">
    <location>
        <position position="168"/>
    </location>
</feature>
<evidence type="ECO:0000256" key="3">
    <source>
        <dbReference type="ARBA" id="ARBA00022553"/>
    </source>
</evidence>
<accession>A0ABU6K8Z3</accession>
<dbReference type="InterPro" id="IPR008248">
    <property type="entry name" value="CheB-like"/>
</dbReference>
<keyword evidence="12" id="KW-1185">Reference proteome</keyword>
<evidence type="ECO:0000313" key="12">
    <source>
        <dbReference type="Proteomes" id="UP001331561"/>
    </source>
</evidence>
<dbReference type="InterPro" id="IPR035909">
    <property type="entry name" value="CheB_C"/>
</dbReference>
<dbReference type="Pfam" id="PF01339">
    <property type="entry name" value="CheB_methylest"/>
    <property type="match status" value="1"/>
</dbReference>
<evidence type="ECO:0000259" key="10">
    <source>
        <dbReference type="PROSITE" id="PS50122"/>
    </source>
</evidence>
<evidence type="ECO:0000256" key="1">
    <source>
        <dbReference type="ARBA" id="ARBA00022490"/>
    </source>
</evidence>
<dbReference type="CDD" id="cd17541">
    <property type="entry name" value="REC_CheB-like"/>
    <property type="match status" value="1"/>
</dbReference>
<evidence type="ECO:0000256" key="8">
    <source>
        <dbReference type="PROSITE-ProRule" id="PRU00169"/>
    </source>
</evidence>
<evidence type="ECO:0000256" key="4">
    <source>
        <dbReference type="ARBA" id="ARBA00022801"/>
    </source>
</evidence>
<comment type="subcellular location">
    <subcellularLocation>
        <location evidence="6">Cytoplasm</location>
    </subcellularLocation>
</comment>
<feature type="active site" evidence="6 7">
    <location>
        <position position="290"/>
    </location>
</feature>
<dbReference type="Gene3D" id="3.40.50.2300">
    <property type="match status" value="1"/>
</dbReference>
<keyword evidence="2 6" id="KW-0145">Chemotaxis</keyword>
<comment type="caution">
    <text evidence="6 8">Lacks conserved residue(s) required for the propagation of feature annotation.</text>
</comment>
<dbReference type="PANTHER" id="PTHR42872:SF6">
    <property type="entry name" value="PROTEIN-GLUTAMATE METHYLESTERASE_PROTEIN-GLUTAMINE GLUTAMINASE"/>
    <property type="match status" value="1"/>
</dbReference>
<dbReference type="InterPro" id="IPR001789">
    <property type="entry name" value="Sig_transdc_resp-reg_receiver"/>
</dbReference>
<feature type="domain" description="Response regulatory" evidence="9">
    <location>
        <begin position="4"/>
        <end position="121"/>
    </location>
</feature>
<dbReference type="PIRSF" id="PIRSF000876">
    <property type="entry name" value="RR_chemtxs_CheB"/>
    <property type="match status" value="1"/>
</dbReference>
<dbReference type="HAMAP" id="MF_00099">
    <property type="entry name" value="CheB_chemtxs"/>
    <property type="match status" value="1"/>
</dbReference>
<dbReference type="GO" id="GO:0008984">
    <property type="term" value="F:protein-glutamate methylesterase activity"/>
    <property type="evidence" value="ECO:0007669"/>
    <property type="project" value="UniProtKB-EC"/>
</dbReference>
<dbReference type="RefSeq" id="WP_327601323.1">
    <property type="nucleotide sequence ID" value="NZ_JAYXHS010000005.1"/>
</dbReference>
<keyword evidence="1 6" id="KW-0963">Cytoplasm</keyword>
<dbReference type="EC" id="3.1.1.61" evidence="6"/>
<evidence type="ECO:0000259" key="9">
    <source>
        <dbReference type="PROSITE" id="PS50110"/>
    </source>
</evidence>
<comment type="catalytic activity">
    <reaction evidence="5 6">
        <text>[protein]-L-glutamate 5-O-methyl ester + H2O = L-glutamyl-[protein] + methanol + H(+)</text>
        <dbReference type="Rhea" id="RHEA:23236"/>
        <dbReference type="Rhea" id="RHEA-COMP:10208"/>
        <dbReference type="Rhea" id="RHEA-COMP:10311"/>
        <dbReference type="ChEBI" id="CHEBI:15377"/>
        <dbReference type="ChEBI" id="CHEBI:15378"/>
        <dbReference type="ChEBI" id="CHEBI:17790"/>
        <dbReference type="ChEBI" id="CHEBI:29973"/>
        <dbReference type="ChEBI" id="CHEBI:82795"/>
        <dbReference type="EC" id="3.1.1.61"/>
    </reaction>
</comment>
<dbReference type="Gene3D" id="3.40.50.180">
    <property type="entry name" value="Methylesterase CheB, C-terminal domain"/>
    <property type="match status" value="1"/>
</dbReference>
<evidence type="ECO:0000313" key="11">
    <source>
        <dbReference type="EMBL" id="MEC5388352.1"/>
    </source>
</evidence>
<keyword evidence="4 6" id="KW-0378">Hydrolase</keyword>
<reference evidence="11 12" key="1">
    <citation type="submission" date="2024-01" db="EMBL/GenBank/DDBJ databases">
        <title>Uliginosibacterium soil sp. nov.</title>
        <authorList>
            <person name="Lv Y."/>
        </authorList>
    </citation>
    <scope>NUCLEOTIDE SEQUENCE [LARGE SCALE GENOMIC DNA]</scope>
    <source>
        <strain evidence="11 12">H3</strain>
    </source>
</reference>
<dbReference type="EC" id="3.5.1.44" evidence="6"/>
<comment type="domain">
    <text evidence="6">Contains a C-terminal catalytic domain, and an N-terminal region which modulates catalytic activity.</text>
</comment>
<name>A0ABU6K8Z3_9RHOO</name>
<comment type="catalytic activity">
    <reaction evidence="6">
        <text>L-glutaminyl-[protein] + H2O = L-glutamyl-[protein] + NH4(+)</text>
        <dbReference type="Rhea" id="RHEA:16441"/>
        <dbReference type="Rhea" id="RHEA-COMP:10207"/>
        <dbReference type="Rhea" id="RHEA-COMP:10208"/>
        <dbReference type="ChEBI" id="CHEBI:15377"/>
        <dbReference type="ChEBI" id="CHEBI:28938"/>
        <dbReference type="ChEBI" id="CHEBI:29973"/>
        <dbReference type="ChEBI" id="CHEBI:30011"/>
        <dbReference type="EC" id="3.5.1.44"/>
    </reaction>
</comment>
<evidence type="ECO:0000256" key="5">
    <source>
        <dbReference type="ARBA" id="ARBA00048267"/>
    </source>
</evidence>
<comment type="function">
    <text evidence="6">Involved in chemotaxis. Part of a chemotaxis signal transduction system that modulates chemotaxis in response to various stimuli. Catalyzes the demethylation of specific methylglutamate residues introduced into the chemoreceptors (methyl-accepting chemotaxis proteins or MCP) by CheR. Also mediates the irreversible deamidation of specific glutamine residues to glutamic acid.</text>
</comment>
<organism evidence="11 12">
    <name type="scientific">Uliginosibacterium silvisoli</name>
    <dbReference type="NCBI Taxonomy" id="3114758"/>
    <lineage>
        <taxon>Bacteria</taxon>
        <taxon>Pseudomonadati</taxon>
        <taxon>Pseudomonadota</taxon>
        <taxon>Betaproteobacteria</taxon>
        <taxon>Rhodocyclales</taxon>
        <taxon>Zoogloeaceae</taxon>
        <taxon>Uliginosibacterium</taxon>
    </lineage>
</organism>
<keyword evidence="3" id="KW-0597">Phosphoprotein</keyword>
<dbReference type="CDD" id="cd16432">
    <property type="entry name" value="CheB_Rec"/>
    <property type="match status" value="1"/>
</dbReference>
<feature type="domain" description="CheB-type methylesterase" evidence="10">
    <location>
        <begin position="156"/>
        <end position="348"/>
    </location>
</feature>
<evidence type="ECO:0000256" key="2">
    <source>
        <dbReference type="ARBA" id="ARBA00022500"/>
    </source>
</evidence>
<dbReference type="InterPro" id="IPR000673">
    <property type="entry name" value="Sig_transdc_resp-reg_Me-estase"/>
</dbReference>
<evidence type="ECO:0000256" key="7">
    <source>
        <dbReference type="PROSITE-ProRule" id="PRU00050"/>
    </source>
</evidence>
<dbReference type="PROSITE" id="PS50110">
    <property type="entry name" value="RESPONSE_REGULATORY"/>
    <property type="match status" value="1"/>
</dbReference>
<dbReference type="SMART" id="SM00448">
    <property type="entry name" value="REC"/>
    <property type="match status" value="1"/>
</dbReference>
<dbReference type="InterPro" id="IPR011006">
    <property type="entry name" value="CheY-like_superfamily"/>
</dbReference>
<feature type="active site" evidence="6 7">
    <location>
        <position position="194"/>
    </location>
</feature>
<dbReference type="PANTHER" id="PTHR42872">
    <property type="entry name" value="PROTEIN-GLUTAMATE METHYLESTERASE/PROTEIN-GLUTAMINE GLUTAMINASE"/>
    <property type="match status" value="1"/>
</dbReference>
<proteinExistence type="inferred from homology"/>
<comment type="caution">
    <text evidence="11">The sequence shown here is derived from an EMBL/GenBank/DDBJ whole genome shotgun (WGS) entry which is preliminary data.</text>
</comment>
<protein>
    <recommendedName>
        <fullName evidence="6">Protein-glutamate methylesterase/protein-glutamine glutaminase</fullName>
        <ecNumber evidence="6">3.1.1.61</ecNumber>
        <ecNumber evidence="6">3.5.1.44</ecNumber>
    </recommendedName>
</protein>
<dbReference type="PROSITE" id="PS50122">
    <property type="entry name" value="CHEB"/>
    <property type="match status" value="1"/>
</dbReference>
<dbReference type="EMBL" id="JAYXHS010000005">
    <property type="protein sequence ID" value="MEC5388352.1"/>
    <property type="molecule type" value="Genomic_DNA"/>
</dbReference>
<dbReference type="Pfam" id="PF00072">
    <property type="entry name" value="Response_reg"/>
    <property type="match status" value="1"/>
</dbReference>
<dbReference type="NCBIfam" id="NF001965">
    <property type="entry name" value="PRK00742.1"/>
    <property type="match status" value="1"/>
</dbReference>
<comment type="similarity">
    <text evidence="6">Belongs to the CheB family.</text>
</comment>
<sequence length="353" mass="37460">MKIKVLVVDPSAAVRRALADIINAAPDMQVVGLASDETQARQAIRDKKPDVMTLEAELPLRKDSDFPADILRGQGLPVVLVSDASARGSKAVLRALGLGAADFVAKPRLTTSGCERAVADELCERLRGAWQASAARQGARDTSPAEANRPTALSPAVLNDKVILIGASTGGTEAIREVLTPLPAEMPPILIVQHMPELFTTSFAKRLDSLSRLHVKEAEDGEPIKPGTAYLAPGHSHLSLKRQGGNLACELSGAQPVNRHRPSVDVLFLSAARMLGPRAFGILLTGMGKDGAQGLLAMRQAGAWTVAQDEDSCVVWGMPREAAMIGGAQEVAPLQNIANLLLQRLRQGERRAA</sequence>
<gene>
    <name evidence="6" type="primary">cheB</name>
    <name evidence="11" type="ORF">VVD49_21645</name>
</gene>